<keyword evidence="3" id="KW-1185">Reference proteome</keyword>
<dbReference type="SMART" id="SM00457">
    <property type="entry name" value="MACPF"/>
    <property type="match status" value="1"/>
</dbReference>
<feature type="domain" description="MACPF" evidence="1">
    <location>
        <begin position="1"/>
        <end position="287"/>
    </location>
</feature>
<evidence type="ECO:0000313" key="2">
    <source>
        <dbReference type="EMBL" id="PLB52219.1"/>
    </source>
</evidence>
<dbReference type="RefSeq" id="XP_024707521.1">
    <property type="nucleotide sequence ID" value="XM_024843961.1"/>
</dbReference>
<dbReference type="VEuPathDB" id="FungiDB:P170DRAFT_353095"/>
<dbReference type="AlphaFoldDB" id="A0A2I2GH61"/>
<dbReference type="InterPro" id="IPR020864">
    <property type="entry name" value="MACPF"/>
</dbReference>
<reference evidence="2 3" key="1">
    <citation type="submission" date="2016-12" db="EMBL/GenBank/DDBJ databases">
        <title>The genomes of Aspergillus section Nigri reveals drivers in fungal speciation.</title>
        <authorList>
            <consortium name="DOE Joint Genome Institute"/>
            <person name="Vesth T.C."/>
            <person name="Nybo J."/>
            <person name="Theobald S."/>
            <person name="Brandl J."/>
            <person name="Frisvad J.C."/>
            <person name="Nielsen K.F."/>
            <person name="Lyhne E.K."/>
            <person name="Kogle M.E."/>
            <person name="Kuo A."/>
            <person name="Riley R."/>
            <person name="Clum A."/>
            <person name="Nolan M."/>
            <person name="Lipzen A."/>
            <person name="Salamov A."/>
            <person name="Henrissat B."/>
            <person name="Wiebenga A."/>
            <person name="De Vries R.P."/>
            <person name="Grigoriev I.V."/>
            <person name="Mortensen U.H."/>
            <person name="Andersen M.R."/>
            <person name="Baker S.E."/>
        </authorList>
    </citation>
    <scope>NUCLEOTIDE SEQUENCE [LARGE SCALE GENOMIC DNA]</scope>
    <source>
        <strain evidence="2 3">IBT 23096</strain>
    </source>
</reference>
<protein>
    <recommendedName>
        <fullName evidence="1">MACPF domain-containing protein</fullName>
    </recommendedName>
</protein>
<accession>A0A2I2GH61</accession>
<proteinExistence type="predicted"/>
<gene>
    <name evidence="2" type="ORF">P170DRAFT_353095</name>
</gene>
<sequence length="453" mass="49367">PGSSDSYWLPANFRKTDIGAQTVESDLIVAAGSELASDLEANPSLSISHVGVSVEGSGGVPYSTTFKNNTLYGIYSSDQKVYSVGLKPGNEVYNTVSEEYISAIGALPDWPEEINKEKDEDALTEASDAVKKYQQFFDYYGSHVVEECFLGSRYQLQVERTETSVEEKEAFQRHIKAEFGGILSATVDSSVKSSSEYQEYLSQRRSQCKILGGDAGIANALSHSPTHVEKFDEWMSSRNVEPPHALLHIKTTSVNSFLERSENEEHQEAAAKLTSAMEYLGSLHTFKGSLSGLFISSTGWIELSVTPLPGVAIRVVDKPSVVVTQTSPASVKLQSVVKEQYLEVELIITAPDEPVDVTFSTSASGAYGALNTLSLTRYGPDKYRTAIRGVSSADEALTVSVPSLRSTGRFGGTSMKGTLEVEAREYAVFHMALQKESGVSMKSLPIFERKHTE</sequence>
<dbReference type="GeneID" id="36551661"/>
<comment type="caution">
    <text evidence="2">The sequence shown here is derived from an EMBL/GenBank/DDBJ whole genome shotgun (WGS) entry which is preliminary data.</text>
</comment>
<dbReference type="OrthoDB" id="4250793at2759"/>
<dbReference type="Proteomes" id="UP000234275">
    <property type="component" value="Unassembled WGS sequence"/>
</dbReference>
<evidence type="ECO:0000313" key="3">
    <source>
        <dbReference type="Proteomes" id="UP000234275"/>
    </source>
</evidence>
<dbReference type="EMBL" id="MSFO01000002">
    <property type="protein sequence ID" value="PLB52219.1"/>
    <property type="molecule type" value="Genomic_DNA"/>
</dbReference>
<name>A0A2I2GH61_9EURO</name>
<dbReference type="PROSITE" id="PS51412">
    <property type="entry name" value="MACPF_2"/>
    <property type="match status" value="1"/>
</dbReference>
<evidence type="ECO:0000259" key="1">
    <source>
        <dbReference type="PROSITE" id="PS51412"/>
    </source>
</evidence>
<feature type="non-terminal residue" evidence="2">
    <location>
        <position position="1"/>
    </location>
</feature>
<organism evidence="2 3">
    <name type="scientific">Aspergillus steynii IBT 23096</name>
    <dbReference type="NCBI Taxonomy" id="1392250"/>
    <lineage>
        <taxon>Eukaryota</taxon>
        <taxon>Fungi</taxon>
        <taxon>Dikarya</taxon>
        <taxon>Ascomycota</taxon>
        <taxon>Pezizomycotina</taxon>
        <taxon>Eurotiomycetes</taxon>
        <taxon>Eurotiomycetidae</taxon>
        <taxon>Eurotiales</taxon>
        <taxon>Aspergillaceae</taxon>
        <taxon>Aspergillus</taxon>
        <taxon>Aspergillus subgen. Circumdati</taxon>
    </lineage>
</organism>
<dbReference type="Pfam" id="PF01823">
    <property type="entry name" value="MACPF"/>
    <property type="match status" value="1"/>
</dbReference>